<sequence length="1234" mass="137425">MKKNKRGIGEKRQFALQNKSGSTLPNPSTSQRGKRAKRGKLGPQKRCDKRSTVSSSSSEDEDDHQSFVETDDEDSENDEAVQCFVCDKWFSKAKHAHLLALSNVPRARVLRVVLAQLVARTGGAMFFAKGGRRGSEPMVVSRTSNRDQWLVPLLAPRNEQLGGRLLLDTLRAVADSPVDVASVLGVIARLAEDTATYLPSARTWGHRKLGGGGADQICHPVLGRGGAAAVVLPRGYPPREYSIRERKRTRGARFWHQSWSVIASCLASITASFDEQKVALISRRLLPDYEPAVRCELMEQLPNIAMLCHEDKDRLHHLVADKLLPLVLKFLGDTDNQVCKSSQESLMVLIEQGLIDLNSVEDKVCPYILMLTDLDSLVEFHTGAVAPALMSGTHGTARLGEWNYLSQRSPNRHIGLLMGKIAPLIGRKSTENLFLEKFALMCADPVFYVRKVCAANFGEFCSILPRFVDLCKDEIWGVRKACAEVFMSVSCACTMEMRKSTLASLFANLLSDPSRWVCMSAFQTLGPFISTFADPRVTGLTYNRVGELTLSNPDSKEYKNILSRLTSSQISDSELARVIADSKSNAEESDLLTNVAEVKSTSVLVDGGNDATSSLSAEFEQQQENLQSDKVVETYDVKSCEAVIYNVDSAIAEEMGGGSVDTRTCGGGDREEMSSHKSAVAPERNEASQLHVSETAGCLQIHVGAGLDYFNTFQYWRVPIPELELNIRLTAEGKPSTVHIKAKVTDEATQRTYASELSVDMDIDSELEKLATKLENWPVSEDCPLLREAQICTSSVATVSGDDTITNVVESNMQKAVVMIRPDGEINTSVKRTKFKLFNPSQDMCPDTQPVNRPLNNHRDTLWAISNMSPPASKEEVIGGRVPLKNLASELASGQEPQSPVPSVTQRIVPQMLIDHYVSMTHPWQAQKIDTEIAHHCAFSLPAVALTLGRENWFLLKDAYETLASDLQWKVRRTVASSIHELAVILGEDLATKDLVPIYNGFIKDLDEVRIGALKHLADFLKLVRPSERNSFLPRLTEFLLTDNEWNWRFREELAEQLLMTVGLFSPMDVRKHLTPLAIALLMDKVAAVRHIALYLVTQLVHHVSIDTVLMRGLLAELAEQFAHSKRWSRRQTFALLCSRLVSEHVLPEKHFARDILPHLLDLSWDKVPNVRLAVARSLSQDILAQKYFSSVQSPHHELIMPVLKRLQVDQDRDVRYFAVVRPRLMECCGNESS</sequence>
<reference evidence="4" key="1">
    <citation type="submission" date="2020-11" db="EMBL/GenBank/DDBJ databases">
        <authorList>
            <person name="Tran Van P."/>
        </authorList>
    </citation>
    <scope>NUCLEOTIDE SEQUENCE</scope>
</reference>
<dbReference type="Gene3D" id="1.25.10.10">
    <property type="entry name" value="Leucine-rich Repeat Variant"/>
    <property type="match status" value="3"/>
</dbReference>
<protein>
    <recommendedName>
        <fullName evidence="5">Serine/threonine-protein phosphatase 4 regulatory subunit 1</fullName>
    </recommendedName>
</protein>
<organism evidence="4">
    <name type="scientific">Timema bartmani</name>
    <dbReference type="NCBI Taxonomy" id="61472"/>
    <lineage>
        <taxon>Eukaryota</taxon>
        <taxon>Metazoa</taxon>
        <taxon>Ecdysozoa</taxon>
        <taxon>Arthropoda</taxon>
        <taxon>Hexapoda</taxon>
        <taxon>Insecta</taxon>
        <taxon>Pterygota</taxon>
        <taxon>Neoptera</taxon>
        <taxon>Polyneoptera</taxon>
        <taxon>Phasmatodea</taxon>
        <taxon>Timematodea</taxon>
        <taxon>Timematoidea</taxon>
        <taxon>Timematidae</taxon>
        <taxon>Timema</taxon>
    </lineage>
</organism>
<dbReference type="PANTHER" id="PTHR10648">
    <property type="entry name" value="SERINE/THREONINE-PROTEIN PHOSPHATASE PP2A 65 KDA REGULATORY SUBUNIT"/>
    <property type="match status" value="1"/>
</dbReference>
<evidence type="ECO:0000313" key="4">
    <source>
        <dbReference type="EMBL" id="CAD7442318.1"/>
    </source>
</evidence>
<dbReference type="InterPro" id="IPR016024">
    <property type="entry name" value="ARM-type_fold"/>
</dbReference>
<keyword evidence="1" id="KW-0677">Repeat</keyword>
<dbReference type="PANTHER" id="PTHR10648:SF1">
    <property type="entry name" value="SERINE_THREONINE-PROTEIN PHOSPHATASE 4 REGULATORY SUBUNIT 1"/>
    <property type="match status" value="1"/>
</dbReference>
<evidence type="ECO:0000256" key="2">
    <source>
        <dbReference type="PROSITE-ProRule" id="PRU00103"/>
    </source>
</evidence>
<proteinExistence type="predicted"/>
<dbReference type="InterPro" id="IPR051023">
    <property type="entry name" value="PP2A_Regulatory_Subunit_A"/>
</dbReference>
<dbReference type="AlphaFoldDB" id="A0A7R9HZX8"/>
<feature type="region of interest" description="Disordered" evidence="3">
    <location>
        <begin position="1"/>
        <end position="75"/>
    </location>
</feature>
<feature type="compositionally biased region" description="Polar residues" evidence="3">
    <location>
        <begin position="15"/>
        <end position="31"/>
    </location>
</feature>
<evidence type="ECO:0008006" key="5">
    <source>
        <dbReference type="Google" id="ProtNLM"/>
    </source>
</evidence>
<accession>A0A7R9HZX8</accession>
<evidence type="ECO:0000256" key="3">
    <source>
        <dbReference type="SAM" id="MobiDB-lite"/>
    </source>
</evidence>
<dbReference type="InterPro" id="IPR011989">
    <property type="entry name" value="ARM-like"/>
</dbReference>
<dbReference type="SUPFAM" id="SSF48371">
    <property type="entry name" value="ARM repeat"/>
    <property type="match status" value="2"/>
</dbReference>
<dbReference type="GO" id="GO:0019888">
    <property type="term" value="F:protein phosphatase regulator activity"/>
    <property type="evidence" value="ECO:0007669"/>
    <property type="project" value="TreeGrafter"/>
</dbReference>
<gene>
    <name evidence="4" type="ORF">TBIB3V08_LOCUS4754</name>
</gene>
<dbReference type="PROSITE" id="PS50077">
    <property type="entry name" value="HEAT_REPEAT"/>
    <property type="match status" value="2"/>
</dbReference>
<dbReference type="GO" id="GO:0005737">
    <property type="term" value="C:cytoplasm"/>
    <property type="evidence" value="ECO:0007669"/>
    <property type="project" value="TreeGrafter"/>
</dbReference>
<dbReference type="EMBL" id="OD565662">
    <property type="protein sequence ID" value="CAD7442318.1"/>
    <property type="molecule type" value="Genomic_DNA"/>
</dbReference>
<name>A0A7R9HZX8_9NEOP</name>
<dbReference type="InterPro" id="IPR021133">
    <property type="entry name" value="HEAT_type_2"/>
</dbReference>
<feature type="repeat" description="HEAT" evidence="2">
    <location>
        <begin position="956"/>
        <end position="994"/>
    </location>
</feature>
<evidence type="ECO:0000256" key="1">
    <source>
        <dbReference type="ARBA" id="ARBA00022737"/>
    </source>
</evidence>
<feature type="compositionally biased region" description="Acidic residues" evidence="3">
    <location>
        <begin position="58"/>
        <end position="75"/>
    </location>
</feature>
<feature type="repeat" description="HEAT" evidence="2">
    <location>
        <begin position="1156"/>
        <end position="1180"/>
    </location>
</feature>